<dbReference type="SUPFAM" id="SSF52266">
    <property type="entry name" value="SGNH hydrolase"/>
    <property type="match status" value="1"/>
</dbReference>
<dbReference type="InterPro" id="IPR013830">
    <property type="entry name" value="SGNH_hydro"/>
</dbReference>
<reference evidence="2 3" key="1">
    <citation type="submission" date="2016-10" db="EMBL/GenBank/DDBJ databases">
        <authorList>
            <person name="de Groot N.N."/>
        </authorList>
    </citation>
    <scope>NUCLEOTIDE SEQUENCE [LARGE SCALE GENOMIC DNA]</scope>
    <source>
        <strain evidence="2 3">CGMCC 1.5012</strain>
    </source>
</reference>
<dbReference type="PANTHER" id="PTHR30383:SF5">
    <property type="entry name" value="SGNH HYDROLASE-TYPE ESTERASE DOMAIN-CONTAINING PROTEIN"/>
    <property type="match status" value="1"/>
</dbReference>
<dbReference type="GO" id="GO:0004622">
    <property type="term" value="F:phosphatidylcholine lysophospholipase activity"/>
    <property type="evidence" value="ECO:0007669"/>
    <property type="project" value="TreeGrafter"/>
</dbReference>
<dbReference type="RefSeq" id="WP_092642890.1">
    <property type="nucleotide sequence ID" value="NZ_FNID01000041.1"/>
</dbReference>
<keyword evidence="3" id="KW-1185">Reference proteome</keyword>
<feature type="domain" description="SGNH hydrolase-type esterase" evidence="1">
    <location>
        <begin position="10"/>
        <end position="217"/>
    </location>
</feature>
<dbReference type="InterPro" id="IPR036514">
    <property type="entry name" value="SGNH_hydro_sf"/>
</dbReference>
<proteinExistence type="predicted"/>
<dbReference type="Gene3D" id="3.40.50.1110">
    <property type="entry name" value="SGNH hydrolase"/>
    <property type="match status" value="1"/>
</dbReference>
<dbReference type="CDD" id="cd00229">
    <property type="entry name" value="SGNH_hydrolase"/>
    <property type="match status" value="1"/>
</dbReference>
<dbReference type="InterPro" id="IPR051532">
    <property type="entry name" value="Ester_Hydrolysis_Enzymes"/>
</dbReference>
<dbReference type="OrthoDB" id="2513075at2"/>
<evidence type="ECO:0000259" key="1">
    <source>
        <dbReference type="Pfam" id="PF13472"/>
    </source>
</evidence>
<organism evidence="2 3">
    <name type="scientific">Acetanaerobacterium elongatum</name>
    <dbReference type="NCBI Taxonomy" id="258515"/>
    <lineage>
        <taxon>Bacteria</taxon>
        <taxon>Bacillati</taxon>
        <taxon>Bacillota</taxon>
        <taxon>Clostridia</taxon>
        <taxon>Eubacteriales</taxon>
        <taxon>Oscillospiraceae</taxon>
        <taxon>Acetanaerobacterium</taxon>
    </lineage>
</organism>
<name>A0A1H0FK38_9FIRM</name>
<sequence>MNIVKQVQIYGDSIMKGILLDAQSKKYYPMAENTAELFKEDFSVEINNRSKFGCTIQKGHEQLKKSLDKGLACDMVLLEYGGNDSDYNWEEVSAAPEAKHQPHTPIKLFESIYRSMILELKEHNIIPLVMSLPPIDGEKYLKWITRNGLSEQNILRFLGDVQMIYRFQELYSLTATRIAYECGAMFVDVRSAFLDKHNYKELICEDGIHPNKTGHQLIQQTLISFAEGHLKNPMQIYA</sequence>
<evidence type="ECO:0000313" key="3">
    <source>
        <dbReference type="Proteomes" id="UP000199182"/>
    </source>
</evidence>
<protein>
    <submittedName>
        <fullName evidence="2">Lysophospholipase L1</fullName>
    </submittedName>
</protein>
<dbReference type="Pfam" id="PF13472">
    <property type="entry name" value="Lipase_GDSL_2"/>
    <property type="match status" value="1"/>
</dbReference>
<dbReference type="STRING" id="258515.SAMN05192585_1418"/>
<evidence type="ECO:0000313" key="2">
    <source>
        <dbReference type="EMBL" id="SDN94996.1"/>
    </source>
</evidence>
<gene>
    <name evidence="2" type="ORF">SAMN05192585_1418</name>
</gene>
<accession>A0A1H0FK38</accession>
<dbReference type="Proteomes" id="UP000199182">
    <property type="component" value="Unassembled WGS sequence"/>
</dbReference>
<dbReference type="EMBL" id="FNID01000041">
    <property type="protein sequence ID" value="SDN94996.1"/>
    <property type="molecule type" value="Genomic_DNA"/>
</dbReference>
<dbReference type="PANTHER" id="PTHR30383">
    <property type="entry name" value="THIOESTERASE 1/PROTEASE 1/LYSOPHOSPHOLIPASE L1"/>
    <property type="match status" value="1"/>
</dbReference>
<dbReference type="AlphaFoldDB" id="A0A1H0FK38"/>